<dbReference type="AlphaFoldDB" id="A0A8S1Y678"/>
<feature type="transmembrane region" description="Helical" evidence="1">
    <location>
        <begin position="102"/>
        <end position="119"/>
    </location>
</feature>
<keyword evidence="1" id="KW-0472">Membrane</keyword>
<feature type="transmembrane region" description="Helical" evidence="1">
    <location>
        <begin position="16"/>
        <end position="39"/>
    </location>
</feature>
<feature type="transmembrane region" description="Helical" evidence="1">
    <location>
        <begin position="139"/>
        <end position="161"/>
    </location>
</feature>
<comment type="caution">
    <text evidence="2">The sequence shown here is derived from an EMBL/GenBank/DDBJ whole genome shotgun (WGS) entry which is preliminary data.</text>
</comment>
<evidence type="ECO:0000256" key="1">
    <source>
        <dbReference type="SAM" id="Phobius"/>
    </source>
</evidence>
<dbReference type="Proteomes" id="UP000689195">
    <property type="component" value="Unassembled WGS sequence"/>
</dbReference>
<dbReference type="PANTHER" id="PTHR16740">
    <property type="entry name" value="CYTOCHROME B5-RELATED PROTEIN-RELATED"/>
    <property type="match status" value="1"/>
</dbReference>
<dbReference type="PANTHER" id="PTHR16740:SF1">
    <property type="entry name" value="CYTOCHROME B5-RELATED PROTEIN-RELATED"/>
    <property type="match status" value="1"/>
</dbReference>
<proteinExistence type="predicted"/>
<organism evidence="2 3">
    <name type="scientific">Paramecium pentaurelia</name>
    <dbReference type="NCBI Taxonomy" id="43138"/>
    <lineage>
        <taxon>Eukaryota</taxon>
        <taxon>Sar</taxon>
        <taxon>Alveolata</taxon>
        <taxon>Ciliophora</taxon>
        <taxon>Intramacronucleata</taxon>
        <taxon>Oligohymenophorea</taxon>
        <taxon>Peniculida</taxon>
        <taxon>Parameciidae</taxon>
        <taxon>Paramecium</taxon>
    </lineage>
</organism>
<dbReference type="EMBL" id="CAJJDO010000152">
    <property type="protein sequence ID" value="CAD8208961.1"/>
    <property type="molecule type" value="Genomic_DNA"/>
</dbReference>
<feature type="transmembrane region" description="Helical" evidence="1">
    <location>
        <begin position="210"/>
        <end position="233"/>
    </location>
</feature>
<accession>A0A8S1Y678</accession>
<dbReference type="OrthoDB" id="260519at2759"/>
<dbReference type="InterPro" id="IPR053100">
    <property type="entry name" value="Cytochrome_b5-related"/>
</dbReference>
<gene>
    <name evidence="2" type="ORF">PPENT_87.1.T1520121</name>
</gene>
<name>A0A8S1Y678_9CILI</name>
<evidence type="ECO:0000313" key="3">
    <source>
        <dbReference type="Proteomes" id="UP000689195"/>
    </source>
</evidence>
<evidence type="ECO:0008006" key="4">
    <source>
        <dbReference type="Google" id="ProtNLM"/>
    </source>
</evidence>
<feature type="transmembrane region" description="Helical" evidence="1">
    <location>
        <begin position="60"/>
        <end position="87"/>
    </location>
</feature>
<evidence type="ECO:0000313" key="2">
    <source>
        <dbReference type="EMBL" id="CAD8208961.1"/>
    </source>
</evidence>
<protein>
    <recommendedName>
        <fullName evidence="4">Transmembrane protein</fullName>
    </recommendedName>
</protein>
<keyword evidence="1" id="KW-0812">Transmembrane</keyword>
<keyword evidence="1" id="KW-1133">Transmembrane helix</keyword>
<reference evidence="2" key="1">
    <citation type="submission" date="2021-01" db="EMBL/GenBank/DDBJ databases">
        <authorList>
            <consortium name="Genoscope - CEA"/>
            <person name="William W."/>
        </authorList>
    </citation>
    <scope>NUCLEOTIDE SEQUENCE</scope>
</reference>
<keyword evidence="3" id="KW-1185">Reference proteome</keyword>
<sequence length="296" mass="35152">MKYDIYQFNYNKSNIIFYYYDLIIAISQQIIDRVSICVIKGKSRERQIKTVFLSLDDTQLIYHSSPISIGQLHIVFLIIILLTVILIQKSLLLNPITKLKNLNFLTINTFVTIWMYFLLQQQLLKGEERIMKEYFIPIVEYLILYYFCGDALEGLTLFMVIQSTSSYLTLKYSLITHHNNICYTDGCSIVLFRDFGIYTLQTSQDHDLQVISLLACFFFKGLIYTHYNICFLLQRNQEFLKFRTIFWKLYKISIYNIYINNAELMNYTIESNLINYKQIIQMHISMIISKAFYSAQ</sequence>